<organism evidence="2 3">
    <name type="scientific">Elizabethkingia ursingii</name>
    <dbReference type="NCBI Taxonomy" id="1756150"/>
    <lineage>
        <taxon>Bacteria</taxon>
        <taxon>Pseudomonadati</taxon>
        <taxon>Bacteroidota</taxon>
        <taxon>Flavobacteriia</taxon>
        <taxon>Flavobacteriales</taxon>
        <taxon>Weeksellaceae</taxon>
        <taxon>Elizabethkingia</taxon>
    </lineage>
</organism>
<evidence type="ECO:0000313" key="2">
    <source>
        <dbReference type="EMBL" id="OPB73629.1"/>
    </source>
</evidence>
<keyword evidence="1" id="KW-0175">Coiled coil</keyword>
<evidence type="ECO:0000256" key="1">
    <source>
        <dbReference type="SAM" id="Coils"/>
    </source>
</evidence>
<reference evidence="2 3" key="1">
    <citation type="submission" date="2016-06" db="EMBL/GenBank/DDBJ databases">
        <authorList>
            <person name="Nicholson A.C."/>
        </authorList>
    </citation>
    <scope>NUCLEOTIDE SEQUENCE [LARGE SCALE GENOMIC DNA]</scope>
    <source>
        <strain evidence="2 3">G4123</strain>
    </source>
</reference>
<protein>
    <submittedName>
        <fullName evidence="2">Uncharacterized protein</fullName>
    </submittedName>
</protein>
<evidence type="ECO:0000313" key="3">
    <source>
        <dbReference type="Proteomes" id="UP000190816"/>
    </source>
</evidence>
<dbReference type="EMBL" id="MAIC01000016">
    <property type="protein sequence ID" value="OPB73629.1"/>
    <property type="molecule type" value="Genomic_DNA"/>
</dbReference>
<proteinExistence type="predicted"/>
<sequence length="103" mass="12013">MNPQEAIKTIPLLVKLLKDRNTYYVIVLGLLAAYIWKQDNEIAELKADKIKLENQINELRSKNCVEEFRVWQEALAIRQMEVKLADSLVREQTKDAKTLLKSK</sequence>
<dbReference type="Proteomes" id="UP000190816">
    <property type="component" value="Unassembled WGS sequence"/>
</dbReference>
<feature type="coiled-coil region" evidence="1">
    <location>
        <begin position="35"/>
        <end position="62"/>
    </location>
</feature>
<dbReference type="KEGG" id="ego:BBD34_04875"/>
<comment type="caution">
    <text evidence="2">The sequence shown here is derived from an EMBL/GenBank/DDBJ whole genome shotgun (WGS) entry which is preliminary data.</text>
</comment>
<dbReference type="AlphaFoldDB" id="A0AAJ3TMZ7"/>
<dbReference type="RefSeq" id="WP_078402590.1">
    <property type="nucleotide sequence ID" value="NZ_CP016377.1"/>
</dbReference>
<accession>A0AAJ3TMZ7</accession>
<name>A0AAJ3TMZ7_9FLAO</name>
<gene>
    <name evidence="2" type="ORF">BAY32_11345</name>
</gene>